<feature type="signal peptide" evidence="4">
    <location>
        <begin position="1"/>
        <end position="29"/>
    </location>
</feature>
<keyword evidence="3" id="KW-1133">Transmembrane helix</keyword>
<dbReference type="Pfam" id="PF13205">
    <property type="entry name" value="Big_5"/>
    <property type="match status" value="1"/>
</dbReference>
<feature type="chain" id="PRO_5009582644" description="Fibronectin type-III domain-containing protein" evidence="4">
    <location>
        <begin position="30"/>
        <end position="982"/>
    </location>
</feature>
<dbReference type="SUPFAM" id="SSF49265">
    <property type="entry name" value="Fibronectin type III"/>
    <property type="match status" value="2"/>
</dbReference>
<feature type="compositionally biased region" description="Low complexity" evidence="2">
    <location>
        <begin position="470"/>
        <end position="487"/>
    </location>
</feature>
<dbReference type="InterPro" id="IPR032812">
    <property type="entry name" value="SbsA_Ig"/>
</dbReference>
<feature type="transmembrane region" description="Helical" evidence="3">
    <location>
        <begin position="850"/>
        <end position="868"/>
    </location>
</feature>
<feature type="transmembrane region" description="Helical" evidence="3">
    <location>
        <begin position="874"/>
        <end position="893"/>
    </location>
</feature>
<dbReference type="PANTHER" id="PTHR46957">
    <property type="entry name" value="CYTOKINE RECEPTOR"/>
    <property type="match status" value="1"/>
</dbReference>
<evidence type="ECO:0000259" key="5">
    <source>
        <dbReference type="PROSITE" id="PS50853"/>
    </source>
</evidence>
<dbReference type="PANTHER" id="PTHR46957:SF3">
    <property type="entry name" value="CYTOKINE RECEPTOR"/>
    <property type="match status" value="1"/>
</dbReference>
<keyword evidence="3" id="KW-0472">Membrane</keyword>
<feature type="compositionally biased region" description="Low complexity" evidence="2">
    <location>
        <begin position="146"/>
        <end position="158"/>
    </location>
</feature>
<dbReference type="InterPro" id="IPR036116">
    <property type="entry name" value="FN3_sf"/>
</dbReference>
<dbReference type="SUPFAM" id="SSF49464">
    <property type="entry name" value="Carboxypeptidase regulatory domain-like"/>
    <property type="match status" value="2"/>
</dbReference>
<feature type="compositionally biased region" description="Pro residues" evidence="2">
    <location>
        <begin position="453"/>
        <end position="469"/>
    </location>
</feature>
<name>A0A1G2DVB8_9BACT</name>
<sequence>MTRKVLTSSVIVSLAVLMGAWNALSTAFAAGNQFTVGVTVTADATPPSIPAGLSATAISSSQIDLSWNISTDNIAVGGYVVYRNSSPIATTTGLTYSDTGLAASTLYTYNVEAFDTSNNYSGLSAAASATTLAPSGGGGPPPDSVPPSISSLSPSNGATGVATTTTLQVSMSELISKGTSGGVTIRKYLDSSIVESIPTASAQIAIIGNVVTITPASPFLSNTQYYIEIASGTFVDQSSNQFVGISGSGTWSFSTGNATPVVISGVLVTTSATSALVAFNTSASALATISWGTTTAYSDGTAGELGYSLSHSLAISGLLSDTVYYFSIAAHDISNNQATPYTGTFTTTSLPPPPDTTPPANPSMLAATPSYTSIALSWTNPSDADFQAVRVMRKTSGYPSSSTDGIMVYDGVAGSAIDSGLSEGTTYYYTAFARDASLNYSSGSIASATTLVTPPPIPPADPTPPPITPTPGGSTPTDPSSPSSPTTPVTPTPPDTGTATTTVIFPPITSTSSGPFVDFPITGTPSAGFLSLTLGDFIFTQSGGARLVPRNGVMRTDGEQNIIVSISYDKLPDVLKTISITVVDPNNGNRQSSYLLSVNKEKTVFQGVVPAFNGEGMYAFVVDILDHEKQGLMKISGVFDSRMRAKISEGPAAQVAQMITDTLDIIETPVNTVAPVATPIGVAVGASQAVLLATNVTSVYDLYLLFLKLIGLLTGLFRKKRSEPWGVVYDSVTKRPLDPAYVIAKIKETTKSKGEAITDLDGRYGFLLTPGEYIIEANKTHYKFPSEKLKGRIRDEFYENLYFGDSFRVREGGVVHYNIPLDPIEFDWNEFAKKQDQVFQIYSKSQNIRLWIFNIIFYVGLVFSAFSFVLSPTLVNGLVMGVYIGIIGFQVFWKATHKVTRIISKTTGRPIPFALVRVWLSGLNTVVKKTVADEFGRFYFLVSPGIYYVTIDQKQPDGSYVEVFRTGDLHLKRGVVGEDLLV</sequence>
<keyword evidence="3" id="KW-0812">Transmembrane</keyword>
<accession>A0A1G2DVB8</accession>
<feature type="region of interest" description="Disordered" evidence="2">
    <location>
        <begin position="451"/>
        <end position="505"/>
    </location>
</feature>
<feature type="transmembrane region" description="Helical" evidence="3">
    <location>
        <begin position="700"/>
        <end position="717"/>
    </location>
</feature>
<protein>
    <recommendedName>
        <fullName evidence="5">Fibronectin type-III domain-containing protein</fullName>
    </recommendedName>
</protein>
<dbReference type="InterPro" id="IPR050713">
    <property type="entry name" value="RTP_Phos/Ushers"/>
</dbReference>
<gene>
    <name evidence="6" type="ORF">A2494_03080</name>
</gene>
<evidence type="ECO:0000256" key="1">
    <source>
        <dbReference type="ARBA" id="ARBA00022729"/>
    </source>
</evidence>
<comment type="caution">
    <text evidence="6">The sequence shown here is derived from an EMBL/GenBank/DDBJ whole genome shotgun (WGS) entry which is preliminary data.</text>
</comment>
<dbReference type="InterPro" id="IPR008969">
    <property type="entry name" value="CarboxyPept-like_regulatory"/>
</dbReference>
<feature type="compositionally biased region" description="Low complexity" evidence="2">
    <location>
        <begin position="495"/>
        <end position="504"/>
    </location>
</feature>
<dbReference type="Gene3D" id="2.60.40.1120">
    <property type="entry name" value="Carboxypeptidase-like, regulatory domain"/>
    <property type="match status" value="1"/>
</dbReference>
<evidence type="ECO:0000313" key="7">
    <source>
        <dbReference type="Proteomes" id="UP000178106"/>
    </source>
</evidence>
<dbReference type="EMBL" id="MHLU01000157">
    <property type="protein sequence ID" value="OGZ16901.1"/>
    <property type="molecule type" value="Genomic_DNA"/>
</dbReference>
<organism evidence="6 7">
    <name type="scientific">Candidatus Lloydbacteria bacterium RIFOXYC12_FULL_46_25</name>
    <dbReference type="NCBI Taxonomy" id="1798670"/>
    <lineage>
        <taxon>Bacteria</taxon>
        <taxon>Candidatus Lloydiibacteriota</taxon>
    </lineage>
</organism>
<keyword evidence="1 4" id="KW-0732">Signal</keyword>
<dbReference type="Gene3D" id="2.60.40.10">
    <property type="entry name" value="Immunoglobulins"/>
    <property type="match status" value="2"/>
</dbReference>
<feature type="domain" description="Fibronectin type-III" evidence="5">
    <location>
        <begin position="49"/>
        <end position="134"/>
    </location>
</feature>
<reference evidence="6 7" key="1">
    <citation type="journal article" date="2016" name="Nat. Commun.">
        <title>Thousands of microbial genomes shed light on interconnected biogeochemical processes in an aquifer system.</title>
        <authorList>
            <person name="Anantharaman K."/>
            <person name="Brown C.T."/>
            <person name="Hug L.A."/>
            <person name="Sharon I."/>
            <person name="Castelle C.J."/>
            <person name="Probst A.J."/>
            <person name="Thomas B.C."/>
            <person name="Singh A."/>
            <person name="Wilkins M.J."/>
            <person name="Karaoz U."/>
            <person name="Brodie E.L."/>
            <person name="Williams K.H."/>
            <person name="Hubbard S.S."/>
            <person name="Banfield J.F."/>
        </authorList>
    </citation>
    <scope>NUCLEOTIDE SEQUENCE [LARGE SCALE GENOMIC DNA]</scope>
</reference>
<evidence type="ECO:0000313" key="6">
    <source>
        <dbReference type="EMBL" id="OGZ16901.1"/>
    </source>
</evidence>
<dbReference type="InterPro" id="IPR013783">
    <property type="entry name" value="Ig-like_fold"/>
</dbReference>
<feature type="region of interest" description="Disordered" evidence="2">
    <location>
        <begin position="132"/>
        <end position="159"/>
    </location>
</feature>
<proteinExistence type="predicted"/>
<dbReference type="InterPro" id="IPR003961">
    <property type="entry name" value="FN3_dom"/>
</dbReference>
<evidence type="ECO:0000256" key="2">
    <source>
        <dbReference type="SAM" id="MobiDB-lite"/>
    </source>
</evidence>
<dbReference type="AlphaFoldDB" id="A0A1G2DVB8"/>
<feature type="domain" description="Fibronectin type-III" evidence="5">
    <location>
        <begin position="358"/>
        <end position="456"/>
    </location>
</feature>
<dbReference type="GO" id="GO:0016020">
    <property type="term" value="C:membrane"/>
    <property type="evidence" value="ECO:0007669"/>
    <property type="project" value="UniProtKB-SubCell"/>
</dbReference>
<dbReference type="CDD" id="cd00063">
    <property type="entry name" value="FN3"/>
    <property type="match status" value="1"/>
</dbReference>
<dbReference type="Proteomes" id="UP000178106">
    <property type="component" value="Unassembled WGS sequence"/>
</dbReference>
<evidence type="ECO:0000256" key="3">
    <source>
        <dbReference type="SAM" id="Phobius"/>
    </source>
</evidence>
<evidence type="ECO:0000256" key="4">
    <source>
        <dbReference type="SAM" id="SignalP"/>
    </source>
</evidence>
<dbReference type="PROSITE" id="PS50853">
    <property type="entry name" value="FN3"/>
    <property type="match status" value="2"/>
</dbReference>
<dbReference type="SMART" id="SM00060">
    <property type="entry name" value="FN3"/>
    <property type="match status" value="3"/>
</dbReference>